<feature type="transmembrane region" description="Helical" evidence="2">
    <location>
        <begin position="223"/>
        <end position="243"/>
    </location>
</feature>
<evidence type="ECO:0000313" key="4">
    <source>
        <dbReference type="Proteomes" id="UP000445696"/>
    </source>
</evidence>
<accession>A0A845MCK6</accession>
<dbReference type="Proteomes" id="UP000445696">
    <property type="component" value="Unassembled WGS sequence"/>
</dbReference>
<evidence type="ECO:0000256" key="2">
    <source>
        <dbReference type="SAM" id="Phobius"/>
    </source>
</evidence>
<feature type="transmembrane region" description="Helical" evidence="2">
    <location>
        <begin position="318"/>
        <end position="351"/>
    </location>
</feature>
<proteinExistence type="predicted"/>
<feature type="transmembrane region" description="Helical" evidence="2">
    <location>
        <begin position="167"/>
        <end position="189"/>
    </location>
</feature>
<keyword evidence="2" id="KW-0472">Membrane</keyword>
<dbReference type="AlphaFoldDB" id="A0A845MCK6"/>
<sequence length="425" mass="47163">MSSDTGSVPVVDGREGGKSRGGEVGNGSDIFFEVSLKNLLIRLIKNKIFGLLTFGIYRFWGKTHIRRQLWQGVRIGGDSLEYRGTAKELFIGFLIAMIILVPILLVSSLVIQILSFATGNPAVNAIGQLAYFVLLYGFWQFARYRLWRYRLSRTAWRGIRFYLSGSAIRYALNVLLRSFVALVTLGWAYPWLQAYRLNYQLNNTHFGDGQFTYSGSTGDLYRLYWPAILIAQLVAVAAMVFVATSGAIDLSMEALMAAETGQVKTAKSGSGEGVVKLVLAGVILFATMTIFSFVTRIWEFRYLVGKTTFNGARFSSRLSVRSVLLIFAVMMGLMLVSLLVVGGFFGAIIYWQKAAAVVLPFVLFIFLLIGMDILYTLFLLVPIVRKICETTEIENLDVFEETAASSVNSPKYGEGFADAMDVGAF</sequence>
<feature type="region of interest" description="Disordered" evidence="1">
    <location>
        <begin position="1"/>
        <end position="21"/>
    </location>
</feature>
<dbReference type="RefSeq" id="WP_161337963.1">
    <property type="nucleotide sequence ID" value="NZ_JBHSDG010000002.1"/>
</dbReference>
<keyword evidence="2" id="KW-0812">Transmembrane</keyword>
<reference evidence="3 4" key="1">
    <citation type="journal article" date="2014" name="Int. J. Syst. Evol. Microbiol.">
        <title>Sneathiella chungangensis sp. nov., isolated from a marine sand, and emended description of the genus Sneathiella.</title>
        <authorList>
            <person name="Siamphan C."/>
            <person name="Kim H."/>
            <person name="Lee J.S."/>
            <person name="Kim W."/>
        </authorList>
    </citation>
    <scope>NUCLEOTIDE SEQUENCE [LARGE SCALE GENOMIC DNA]</scope>
    <source>
        <strain evidence="3 4">KCTC 32476</strain>
    </source>
</reference>
<dbReference type="Pfam" id="PF05987">
    <property type="entry name" value="DUF898"/>
    <property type="match status" value="1"/>
</dbReference>
<feature type="compositionally biased region" description="Basic and acidic residues" evidence="1">
    <location>
        <begin position="12"/>
        <end position="21"/>
    </location>
</feature>
<evidence type="ECO:0000313" key="3">
    <source>
        <dbReference type="EMBL" id="MZR21579.1"/>
    </source>
</evidence>
<keyword evidence="2" id="KW-1133">Transmembrane helix</keyword>
<keyword evidence="4" id="KW-1185">Reference proteome</keyword>
<organism evidence="3 4">
    <name type="scientific">Sneathiella chungangensis</name>
    <dbReference type="NCBI Taxonomy" id="1418234"/>
    <lineage>
        <taxon>Bacteria</taxon>
        <taxon>Pseudomonadati</taxon>
        <taxon>Pseudomonadota</taxon>
        <taxon>Alphaproteobacteria</taxon>
        <taxon>Sneathiellales</taxon>
        <taxon>Sneathiellaceae</taxon>
        <taxon>Sneathiella</taxon>
    </lineage>
</organism>
<protein>
    <submittedName>
        <fullName evidence="3">DUF898 family protein</fullName>
    </submittedName>
</protein>
<evidence type="ECO:0000256" key="1">
    <source>
        <dbReference type="SAM" id="MobiDB-lite"/>
    </source>
</evidence>
<feature type="transmembrane region" description="Helical" evidence="2">
    <location>
        <begin position="39"/>
        <end position="60"/>
    </location>
</feature>
<dbReference type="OrthoDB" id="7462354at2"/>
<feature type="transmembrane region" description="Helical" evidence="2">
    <location>
        <begin position="277"/>
        <end position="298"/>
    </location>
</feature>
<dbReference type="EMBL" id="WTVA01000001">
    <property type="protein sequence ID" value="MZR21579.1"/>
    <property type="molecule type" value="Genomic_DNA"/>
</dbReference>
<comment type="caution">
    <text evidence="3">The sequence shown here is derived from an EMBL/GenBank/DDBJ whole genome shotgun (WGS) entry which is preliminary data.</text>
</comment>
<feature type="transmembrane region" description="Helical" evidence="2">
    <location>
        <begin position="126"/>
        <end position="146"/>
    </location>
</feature>
<feature type="transmembrane region" description="Helical" evidence="2">
    <location>
        <begin position="358"/>
        <end position="381"/>
    </location>
</feature>
<gene>
    <name evidence="3" type="ORF">GQF03_04490</name>
</gene>
<name>A0A845MCK6_9PROT</name>
<dbReference type="InterPro" id="IPR010295">
    <property type="entry name" value="DUF898"/>
</dbReference>
<feature type="transmembrane region" description="Helical" evidence="2">
    <location>
        <begin position="89"/>
        <end position="114"/>
    </location>
</feature>